<dbReference type="InterPro" id="IPR016039">
    <property type="entry name" value="Thiolase-like"/>
</dbReference>
<keyword evidence="1" id="KW-0596">Phosphopantetheine</keyword>
<dbReference type="Gene3D" id="3.10.129.110">
    <property type="entry name" value="Polyketide synthase dehydratase"/>
    <property type="match status" value="1"/>
</dbReference>
<dbReference type="CDD" id="cd00833">
    <property type="entry name" value="PKS"/>
    <property type="match status" value="1"/>
</dbReference>
<dbReference type="PROSITE" id="PS52019">
    <property type="entry name" value="PKS_MFAS_DH"/>
    <property type="match status" value="1"/>
</dbReference>
<dbReference type="Pfam" id="PF00109">
    <property type="entry name" value="ketoacyl-synt"/>
    <property type="match status" value="1"/>
</dbReference>
<keyword evidence="5" id="KW-0511">Multifunctional enzyme</keyword>
<gene>
    <name evidence="10" type="ORF">F503_07113</name>
</gene>
<keyword evidence="4" id="KW-0560">Oxidoreductase</keyword>
<dbReference type="SMART" id="SM00827">
    <property type="entry name" value="PKS_AT"/>
    <property type="match status" value="1"/>
</dbReference>
<feature type="active site" description="Proton acceptor; for dehydratase activity" evidence="6">
    <location>
        <position position="1020"/>
    </location>
</feature>
<dbReference type="InterPro" id="IPR020807">
    <property type="entry name" value="PKS_DH"/>
</dbReference>
<keyword evidence="2" id="KW-0597">Phosphoprotein</keyword>
<dbReference type="InterPro" id="IPR016036">
    <property type="entry name" value="Malonyl_transacylase_ACP-bd"/>
</dbReference>
<evidence type="ECO:0000256" key="3">
    <source>
        <dbReference type="ARBA" id="ARBA00022679"/>
    </source>
</evidence>
<dbReference type="SMART" id="SM00825">
    <property type="entry name" value="PKS_KS"/>
    <property type="match status" value="1"/>
</dbReference>
<dbReference type="InterPro" id="IPR032821">
    <property type="entry name" value="PKS_assoc"/>
</dbReference>
<dbReference type="Proteomes" id="UP000016923">
    <property type="component" value="Unassembled WGS sequence"/>
</dbReference>
<dbReference type="STRING" id="1262450.S3C911"/>
<dbReference type="Pfam" id="PF08659">
    <property type="entry name" value="KR"/>
    <property type="match status" value="1"/>
</dbReference>
<dbReference type="OrthoDB" id="329835at2759"/>
<keyword evidence="3" id="KW-0808">Transferase</keyword>
<dbReference type="Pfam" id="PF21089">
    <property type="entry name" value="PKS_DH_N"/>
    <property type="match status" value="1"/>
</dbReference>
<dbReference type="InterPro" id="IPR020806">
    <property type="entry name" value="PKS_PP-bd"/>
</dbReference>
<feature type="domain" description="Ketosynthase family 3 (KS3)" evidence="8">
    <location>
        <begin position="8"/>
        <end position="462"/>
    </location>
</feature>
<dbReference type="InterPro" id="IPR014043">
    <property type="entry name" value="Acyl_transferase_dom"/>
</dbReference>
<dbReference type="InterPro" id="IPR018201">
    <property type="entry name" value="Ketoacyl_synth_AS"/>
</dbReference>
<protein>
    <submittedName>
        <fullName evidence="10">Hybrid nrps pks</fullName>
    </submittedName>
</protein>
<accession>S3C911</accession>
<evidence type="ECO:0000313" key="11">
    <source>
        <dbReference type="Proteomes" id="UP000016923"/>
    </source>
</evidence>
<dbReference type="InterPro" id="IPR050091">
    <property type="entry name" value="PKS_NRPS_Biosynth_Enz"/>
</dbReference>
<dbReference type="InterPro" id="IPR001227">
    <property type="entry name" value="Ac_transferase_dom_sf"/>
</dbReference>
<evidence type="ECO:0000256" key="2">
    <source>
        <dbReference type="ARBA" id="ARBA00022553"/>
    </source>
</evidence>
<dbReference type="SUPFAM" id="SSF52151">
    <property type="entry name" value="FabD/lysophospholipase-like"/>
    <property type="match status" value="1"/>
</dbReference>
<sequence>MPYKPSPSEPIAVVASSCRFTGGATSPSKLWDLLKEPTDLTRPVPPSRFNIHAFHHPEGDYHGTTDAPNSYFLDDEQDPRAFDTGFFGIAPKEAEAVDPQQRLLLETVYEALESAGYKLPEWTGKDVAVYVGAMTSDFDSMSQRDDLTTSPYYATGNARSILSNRISYFFDFHGPSATIDTACSSSLVALHHAVLSLRAGDCSAACVAGVNLMLAPEQFVVESSLHMLSPAGHCHMWDKRADGYARGEGAAVVLLKPLSRALADGDASRIQGIIRETGVGSDGRTSGITMPSPDAQASLIRSTYQRAGLDLADPADWCQYFEAHGTGTPVGDPREAQAIHSAFFGPDHAASTLSSNPPAIKEKLLVGSVKTVIGHTEGAAGLAGILKVMLAMKNAQIPPNLHMVELNPTVAPFCTPSSTQKGHLEVVSKLQSWPERPVGQPMRASVNSFGFGGTNAHAIIEHYDASIHTTAVNLESYAQTATPAVGLPHIPLLLSATSPSSLRALARQYQNYLQKLQDGDSRVSFQEVAWRVHASRTSFIQRLSISASDRVTAISFLSRLTSVEEFGVRARRIDGPLKLVGIFTGQGAQWAGMSKHLLLTSRIYRDAIQSLDAVLQACPHPPTWSIETELQKLDSEGSRVKEAAISQPLCTALQIGLVTLLQLLGVQFSCVVGHSSGEIAAAFAAGRISSKDAILIAYYRGLSVSHPKMERLQGGMLAVGLSYADAAKFCEEFAGKLCVAASNSPSSTTLSGDVEAVERAESLLKGDKVFARRLVVDKAYHSHHMANFSGIYSGYLAACQVVPLETDDDSEKPLWISSVFPTGDAPTKEQLTSQYWVDNMVQPVLFHEAVEKALCLGDFQDGIDGAIEVGPHSTLKGPFLDTYAEARALPTATLGAPVYTSLIRRSQRDDLALQEFVGFMSAHFDPSPINMAGLLGADEQIVLEASLAKMYGDDAEKLPAYVWDHSQIYYRQSRIVRQFHHQTEVPHELLGTRTRDDVDGCELRWRNLLRVDKLPWLAHHAFQGQPLFPASAYCIMALDAAKALLAGRAATLIEVEDIEFIGGIPLEIDGPATEIMFSLMVQSPSKMAAISTKSSTNLQETIQANFSVYATPEASESSMRKRCSGRIRIVLGELDKDALPSRTDPSEQPETFPVPIESFYGMMANVGLSYSGPFEAIESLQRRHDFASASLKRFHADDTTGLAISPATLDSCLQSCFATFSSPGDKALWTAFLPIHMKRVTFNMAHKGVGGAAGPKRMRSSVSSQEGGSYSVDAELTHFQEATLDSPSRITGDILIYNDDGEMEVMVEALTVGSFASSDPSKDRELYLHTKYATDPEHALEMGTPTSDMDEDDVVYGFHDVDYRVLEESCERVGSFGQSASPWPLETEETLEQYILASQYSMTLEKIRKLAPASTMDQQYQTIMEEGRHASQFQRQLSRIVKQIVHRYPRMSVLSLTDADVCLSLPIASGLGSSFTSYTSTTVGADRGFANYLETQPEYLTQKLHVISLNDAHEIIKTLSSNTSIAQQTPLDLVIMSTSIFKQLASSEAVLARIKDLMRPGGFLLLVHMPIAIVSKSKMTARFENDGDQLSLSSSDGAMITPPDWPDLLEQSGFMNPEIANTDQHYPGGFSITVRQCESHFKNSLAVVQHSDAKLKKKVLIIGGATAGTISLASATSQLLSSHLDGDAMVVHGIDGLAGVSPTTLASFTSAIVLADLDDYQPVLSTLDEQRLDDLRSFLLVPDLTILWVTKGARNGNAECAASYGFTRSVRAEIPSLTLQMLDFDHLQMVNGQLRAPGPIRSSGSIESSATKPLAASVIVNQFLQLLLAKAENESRRLETGQTSHLWNLETELFIGYDGVCLIPRMVPFAPGNDNFNASRRVVTRQINTLSTCVEVVRDDPSTSTYTTRIGPTIASLLDASHLDTGISVIKVLYSTNDPLYNGYFLCIGRDELSGNTVATMSESSASFVSVPRQQTVPLGKAIAVFETSPGAYTSFLSKMLVCQSMCQSLDSKNPLVLVAPDDLLLRCAQIMATTNQQTTLSIQVTARKTMGANKNTIHIHPRSTPSQIKSALRRFGEGTTLISFLPADHVVAQHVRKYLAVGCTYQSWEQVGQRHVSTGDARETSDAAFAFLKMAVAIAGQNLGEITPTRKVPELVSLPFLIRTTEHASPSPSIIDWRADRVALHTERPLQDFSGRRHTDMGSGITLRDNCTYVLIGITHDMGQSLATLFVRQGARYLVLASRTHVDTQPRWAKQLHIVYGAIVRFEALDVTNLASVRRFRCGIEKNMPHVGGVVNGAMVLDDRVFTHMTADTFSRVMHPKTVGSRNLDTVFRGDGNDADSNLDFFIMTSSFAAPGGHAGQSNYAAANMYMNGLAANRQRRGVAGSVLNIGVIYGLGFLHREKGELYAGLEREGYPPISERDLHHMFLEAIRQGRPKTRAADRAKPIVDLTTGLSRYDPNQSPENVLHWHNDPRFSHFTVRGTDSIDTAVDGKAADNSSIKLLTDMIIHASAPADVIGQQIVVAFIERLSTLLHLNGGSAIRGDNNLAELGVDSLVAVETRTWLWRTTGQDVPVMRILGSPSINKLCMDIGHAIVTGREEK</sequence>
<dbReference type="Gene3D" id="3.40.47.10">
    <property type="match status" value="1"/>
</dbReference>
<dbReference type="HOGENOM" id="CLU_000022_31_0_1"/>
<dbReference type="PROSITE" id="PS50075">
    <property type="entry name" value="CARRIER"/>
    <property type="match status" value="1"/>
</dbReference>
<proteinExistence type="predicted"/>
<dbReference type="GO" id="GO:0004315">
    <property type="term" value="F:3-oxoacyl-[acyl-carrier-protein] synthase activity"/>
    <property type="evidence" value="ECO:0007669"/>
    <property type="project" value="InterPro"/>
</dbReference>
<dbReference type="SUPFAM" id="SSF53335">
    <property type="entry name" value="S-adenosyl-L-methionine-dependent methyltransferases"/>
    <property type="match status" value="1"/>
</dbReference>
<dbReference type="Gene3D" id="1.10.1200.10">
    <property type="entry name" value="ACP-like"/>
    <property type="match status" value="1"/>
</dbReference>
<keyword evidence="11" id="KW-1185">Reference proteome</keyword>
<dbReference type="InterPro" id="IPR029063">
    <property type="entry name" value="SAM-dependent_MTases_sf"/>
</dbReference>
<feature type="domain" description="PKS/mFAS DH" evidence="9">
    <location>
        <begin position="987"/>
        <end position="1321"/>
    </location>
</feature>
<evidence type="ECO:0000259" key="7">
    <source>
        <dbReference type="PROSITE" id="PS50075"/>
    </source>
</evidence>
<name>S3C911_OPHP1</name>
<dbReference type="Pfam" id="PF16197">
    <property type="entry name" value="KAsynt_C_assoc"/>
    <property type="match status" value="1"/>
</dbReference>
<dbReference type="InterPro" id="IPR014030">
    <property type="entry name" value="Ketoacyl_synth_N"/>
</dbReference>
<dbReference type="Gene3D" id="3.40.366.10">
    <property type="entry name" value="Malonyl-Coenzyme A Acyl Carrier Protein, domain 2"/>
    <property type="match status" value="1"/>
</dbReference>
<dbReference type="InterPro" id="IPR036736">
    <property type="entry name" value="ACP-like_sf"/>
</dbReference>
<dbReference type="GO" id="GO:0006633">
    <property type="term" value="P:fatty acid biosynthetic process"/>
    <property type="evidence" value="ECO:0007669"/>
    <property type="project" value="InterPro"/>
</dbReference>
<dbReference type="SMART" id="SM00823">
    <property type="entry name" value="PKS_PP"/>
    <property type="match status" value="1"/>
</dbReference>
<dbReference type="Gene3D" id="3.40.50.150">
    <property type="entry name" value="Vaccinia Virus protein VP39"/>
    <property type="match status" value="1"/>
</dbReference>
<dbReference type="SUPFAM" id="SSF53901">
    <property type="entry name" value="Thiolase-like"/>
    <property type="match status" value="1"/>
</dbReference>
<dbReference type="Pfam" id="PF14765">
    <property type="entry name" value="PS-DH"/>
    <property type="match status" value="1"/>
</dbReference>
<dbReference type="SUPFAM" id="SSF47336">
    <property type="entry name" value="ACP-like"/>
    <property type="match status" value="1"/>
</dbReference>
<dbReference type="InterPro" id="IPR013968">
    <property type="entry name" value="PKS_KR"/>
</dbReference>
<evidence type="ECO:0000256" key="4">
    <source>
        <dbReference type="ARBA" id="ARBA00023002"/>
    </source>
</evidence>
<evidence type="ECO:0000256" key="1">
    <source>
        <dbReference type="ARBA" id="ARBA00022450"/>
    </source>
</evidence>
<dbReference type="InterPro" id="IPR049552">
    <property type="entry name" value="PKS_DH_N"/>
</dbReference>
<dbReference type="GO" id="GO:0031177">
    <property type="term" value="F:phosphopantetheine binding"/>
    <property type="evidence" value="ECO:0007669"/>
    <property type="project" value="InterPro"/>
</dbReference>
<evidence type="ECO:0000259" key="9">
    <source>
        <dbReference type="PROSITE" id="PS52019"/>
    </source>
</evidence>
<dbReference type="Pfam" id="PF02801">
    <property type="entry name" value="Ketoacyl-synt_C"/>
    <property type="match status" value="1"/>
</dbReference>
<dbReference type="PANTHER" id="PTHR43775">
    <property type="entry name" value="FATTY ACID SYNTHASE"/>
    <property type="match status" value="1"/>
</dbReference>
<dbReference type="InterPro" id="IPR020841">
    <property type="entry name" value="PKS_Beta-ketoAc_synthase_dom"/>
</dbReference>
<dbReference type="SMART" id="SM00826">
    <property type="entry name" value="PKS_DH"/>
    <property type="match status" value="1"/>
</dbReference>
<dbReference type="SUPFAM" id="SSF55048">
    <property type="entry name" value="Probable ACP-binding domain of malonyl-CoA ACP transacylase"/>
    <property type="match status" value="1"/>
</dbReference>
<dbReference type="PANTHER" id="PTHR43775:SF20">
    <property type="entry name" value="HYBRID PKS-NRPS SYNTHETASE APDA"/>
    <property type="match status" value="1"/>
</dbReference>
<dbReference type="InterPro" id="IPR049900">
    <property type="entry name" value="PKS_mFAS_DH"/>
</dbReference>
<dbReference type="GO" id="GO:0044550">
    <property type="term" value="P:secondary metabolite biosynthetic process"/>
    <property type="evidence" value="ECO:0007669"/>
    <property type="project" value="TreeGrafter"/>
</dbReference>
<dbReference type="GO" id="GO:0004312">
    <property type="term" value="F:fatty acid synthase activity"/>
    <property type="evidence" value="ECO:0007669"/>
    <property type="project" value="TreeGrafter"/>
</dbReference>
<dbReference type="PROSITE" id="PS52004">
    <property type="entry name" value="KS3_2"/>
    <property type="match status" value="1"/>
</dbReference>
<dbReference type="Pfam" id="PF00698">
    <property type="entry name" value="Acyl_transf_1"/>
    <property type="match status" value="1"/>
</dbReference>
<dbReference type="InterPro" id="IPR014031">
    <property type="entry name" value="Ketoacyl_synth_C"/>
</dbReference>
<dbReference type="OMA" id="PASAYCI"/>
<evidence type="ECO:0000256" key="5">
    <source>
        <dbReference type="ARBA" id="ARBA00023268"/>
    </source>
</evidence>
<feature type="domain" description="Carrier" evidence="7">
    <location>
        <begin position="2513"/>
        <end position="2595"/>
    </location>
</feature>
<dbReference type="InterPro" id="IPR009081">
    <property type="entry name" value="PP-bd_ACP"/>
</dbReference>
<feature type="active site" description="Proton donor; for dehydratase activity" evidence="6">
    <location>
        <position position="1210"/>
    </location>
</feature>
<dbReference type="InterPro" id="IPR057326">
    <property type="entry name" value="KR_dom"/>
</dbReference>
<dbReference type="VEuPathDB" id="FungiDB:F503_07113"/>
<dbReference type="PROSITE" id="PS00606">
    <property type="entry name" value="KS3_1"/>
    <property type="match status" value="1"/>
</dbReference>
<dbReference type="SUPFAM" id="SSF51735">
    <property type="entry name" value="NAD(P)-binding Rossmann-fold domains"/>
    <property type="match status" value="1"/>
</dbReference>
<dbReference type="SMART" id="SM00822">
    <property type="entry name" value="PKS_KR"/>
    <property type="match status" value="1"/>
</dbReference>
<feature type="region of interest" description="C-terminal hotdog fold" evidence="6">
    <location>
        <begin position="1151"/>
        <end position="1321"/>
    </location>
</feature>
<dbReference type="GO" id="GO:0016491">
    <property type="term" value="F:oxidoreductase activity"/>
    <property type="evidence" value="ECO:0007669"/>
    <property type="project" value="UniProtKB-KW"/>
</dbReference>
<dbReference type="InterPro" id="IPR006162">
    <property type="entry name" value="Ppantetheine_attach_site"/>
</dbReference>
<dbReference type="Gene3D" id="3.40.50.720">
    <property type="entry name" value="NAD(P)-binding Rossmann-like Domain"/>
    <property type="match status" value="1"/>
</dbReference>
<dbReference type="InterPro" id="IPR042104">
    <property type="entry name" value="PKS_dehydratase_sf"/>
</dbReference>
<evidence type="ECO:0000259" key="8">
    <source>
        <dbReference type="PROSITE" id="PS52004"/>
    </source>
</evidence>
<organism evidence="10 11">
    <name type="scientific">Ophiostoma piceae (strain UAMH 11346)</name>
    <name type="common">Sap stain fungus</name>
    <dbReference type="NCBI Taxonomy" id="1262450"/>
    <lineage>
        <taxon>Eukaryota</taxon>
        <taxon>Fungi</taxon>
        <taxon>Dikarya</taxon>
        <taxon>Ascomycota</taxon>
        <taxon>Pezizomycotina</taxon>
        <taxon>Sordariomycetes</taxon>
        <taxon>Sordariomycetidae</taxon>
        <taxon>Ophiostomatales</taxon>
        <taxon>Ophiostomataceae</taxon>
        <taxon>Ophiostoma</taxon>
    </lineage>
</organism>
<dbReference type="eggNOG" id="KOG1202">
    <property type="taxonomic scope" value="Eukaryota"/>
</dbReference>
<dbReference type="InterPro" id="IPR016035">
    <property type="entry name" value="Acyl_Trfase/lysoPLipase"/>
</dbReference>
<reference evidence="10 11" key="1">
    <citation type="journal article" date="2013" name="BMC Genomics">
        <title>The genome and transcriptome of the pine saprophyte Ophiostoma piceae, and a comparison with the bark beetle-associated pine pathogen Grosmannia clavigera.</title>
        <authorList>
            <person name="Haridas S."/>
            <person name="Wang Y."/>
            <person name="Lim L."/>
            <person name="Massoumi Alamouti S."/>
            <person name="Jackman S."/>
            <person name="Docking R."/>
            <person name="Robertson G."/>
            <person name="Birol I."/>
            <person name="Bohlmann J."/>
            <person name="Breuil C."/>
        </authorList>
    </citation>
    <scope>NUCLEOTIDE SEQUENCE [LARGE SCALE GENOMIC DNA]</scope>
    <source>
        <strain evidence="10 11">UAMH 11346</strain>
    </source>
</reference>
<evidence type="ECO:0000256" key="6">
    <source>
        <dbReference type="PROSITE-ProRule" id="PRU01363"/>
    </source>
</evidence>
<dbReference type="EMBL" id="KE148147">
    <property type="protein sequence ID" value="EPE09337.1"/>
    <property type="molecule type" value="Genomic_DNA"/>
</dbReference>
<dbReference type="InterPro" id="IPR049551">
    <property type="entry name" value="PKS_DH_C"/>
</dbReference>
<dbReference type="PROSITE" id="PS00012">
    <property type="entry name" value="PHOSPHOPANTETHEINE"/>
    <property type="match status" value="1"/>
</dbReference>
<dbReference type="InterPro" id="IPR036291">
    <property type="entry name" value="NAD(P)-bd_dom_sf"/>
</dbReference>
<dbReference type="Pfam" id="PF00550">
    <property type="entry name" value="PP-binding"/>
    <property type="match status" value="1"/>
</dbReference>
<feature type="region of interest" description="N-terminal hotdog fold" evidence="6">
    <location>
        <begin position="987"/>
        <end position="1134"/>
    </location>
</feature>
<evidence type="ECO:0000313" key="10">
    <source>
        <dbReference type="EMBL" id="EPE09337.1"/>
    </source>
</evidence>